<keyword evidence="4 6" id="KW-0472">Membrane</keyword>
<dbReference type="InterPro" id="IPR005828">
    <property type="entry name" value="MFS_sugar_transport-like"/>
</dbReference>
<dbReference type="Gene3D" id="1.20.1250.20">
    <property type="entry name" value="MFS general substrate transporter like domains"/>
    <property type="match status" value="1"/>
</dbReference>
<dbReference type="SUPFAM" id="SSF103473">
    <property type="entry name" value="MFS general substrate transporter"/>
    <property type="match status" value="1"/>
</dbReference>
<accession>A0AAN7ZLG3</accession>
<name>A0AAN7ZLG3_9COLE</name>
<feature type="transmembrane region" description="Helical" evidence="6">
    <location>
        <begin position="60"/>
        <end position="76"/>
    </location>
</feature>
<feature type="domain" description="Major facilitator superfamily (MFS) profile" evidence="7">
    <location>
        <begin position="1"/>
        <end position="415"/>
    </location>
</feature>
<comment type="subcellular location">
    <subcellularLocation>
        <location evidence="1">Membrane</location>
        <topology evidence="1">Multi-pass membrane protein</topology>
    </subcellularLocation>
</comment>
<dbReference type="InterPro" id="IPR036259">
    <property type="entry name" value="MFS_trans_sf"/>
</dbReference>
<keyword evidence="2 6" id="KW-0812">Transmembrane</keyword>
<evidence type="ECO:0000313" key="9">
    <source>
        <dbReference type="Proteomes" id="UP001329430"/>
    </source>
</evidence>
<feature type="transmembrane region" description="Helical" evidence="6">
    <location>
        <begin position="392"/>
        <end position="411"/>
    </location>
</feature>
<dbReference type="InterPro" id="IPR005829">
    <property type="entry name" value="Sugar_transporter_CS"/>
</dbReference>
<feature type="transmembrane region" description="Helical" evidence="6">
    <location>
        <begin position="82"/>
        <end position="103"/>
    </location>
</feature>
<evidence type="ECO:0000313" key="8">
    <source>
        <dbReference type="EMBL" id="KAK5646897.1"/>
    </source>
</evidence>
<dbReference type="EMBL" id="JAVRBK010000003">
    <property type="protein sequence ID" value="KAK5646897.1"/>
    <property type="molecule type" value="Genomic_DNA"/>
</dbReference>
<sequence length="470" mass="52153">MGYSTVLIGGVLQKSTGEFGNVSENQVSWLGSTASLTVLIGSLFSGLATQPLGRKRSMQLITIPFIICWIIFHYASQMWHLYLALVIMGVFGGLVEAPFSAYVSEITQPYLRGILLTTGTVAASIGILMQFMLGTFQPWRTCALISCAFPILTFILFCFVPESPQWLGWTTIEDISYEIDEMAKRYVKDDFTVKRSKFGSYRHFLKKSFIWPFGLVTFTFILSTFTGASTLQTYAISIFASLKSPIDAYYATMLLGLSQLVASLIGAALMHVIGKRLLVFISLVGICICNVVLATYAYVIDAKYIILVSDNPTEQNLGTDVYTWVPLIVLISLSCMDHMGNYLIPWAIIGEIFSYETRLVGCGFVSSASYLLNFLSKNMFLRLVSTITIPGMYYLYGGISFVGVIVLYFALPETEGKTLEEIADHFHGVSKLDNKVRRNTKDTSKASGNDNPSFSNDSRIAFEDESVSHL</sequence>
<keyword evidence="3 6" id="KW-1133">Transmembrane helix</keyword>
<dbReference type="InterPro" id="IPR020846">
    <property type="entry name" value="MFS_dom"/>
</dbReference>
<evidence type="ECO:0000256" key="5">
    <source>
        <dbReference type="SAM" id="MobiDB-lite"/>
    </source>
</evidence>
<dbReference type="GO" id="GO:0022857">
    <property type="term" value="F:transmembrane transporter activity"/>
    <property type="evidence" value="ECO:0007669"/>
    <property type="project" value="InterPro"/>
</dbReference>
<feature type="transmembrane region" description="Helical" evidence="6">
    <location>
        <begin position="352"/>
        <end position="372"/>
    </location>
</feature>
<feature type="transmembrane region" description="Helical" evidence="6">
    <location>
        <begin position="248"/>
        <end position="270"/>
    </location>
</feature>
<gene>
    <name evidence="8" type="ORF">RI129_005361</name>
</gene>
<evidence type="ECO:0000259" key="7">
    <source>
        <dbReference type="PROSITE" id="PS50850"/>
    </source>
</evidence>
<feature type="region of interest" description="Disordered" evidence="5">
    <location>
        <begin position="438"/>
        <end position="457"/>
    </location>
</feature>
<evidence type="ECO:0000256" key="4">
    <source>
        <dbReference type="ARBA" id="ARBA00023136"/>
    </source>
</evidence>
<evidence type="ECO:0000256" key="6">
    <source>
        <dbReference type="SAM" id="Phobius"/>
    </source>
</evidence>
<proteinExistence type="predicted"/>
<dbReference type="PANTHER" id="PTHR48021:SF39">
    <property type="entry name" value="MAJOR FACILITATOR SUPERFAMILY (MFS) PROFILE DOMAIN-CONTAINING PROTEIN"/>
    <property type="match status" value="1"/>
</dbReference>
<evidence type="ECO:0000256" key="1">
    <source>
        <dbReference type="ARBA" id="ARBA00004141"/>
    </source>
</evidence>
<evidence type="ECO:0000256" key="3">
    <source>
        <dbReference type="ARBA" id="ARBA00022989"/>
    </source>
</evidence>
<keyword evidence="9" id="KW-1185">Reference proteome</keyword>
<dbReference type="InterPro" id="IPR050549">
    <property type="entry name" value="MFS_Trehalose_Transporter"/>
</dbReference>
<feature type="transmembrane region" description="Helical" evidence="6">
    <location>
        <begin position="138"/>
        <end position="160"/>
    </location>
</feature>
<feature type="compositionally biased region" description="Polar residues" evidence="5">
    <location>
        <begin position="445"/>
        <end position="457"/>
    </location>
</feature>
<protein>
    <recommendedName>
        <fullName evidence="7">Major facilitator superfamily (MFS) profile domain-containing protein</fullName>
    </recommendedName>
</protein>
<comment type="caution">
    <text evidence="8">The sequence shown here is derived from an EMBL/GenBank/DDBJ whole genome shotgun (WGS) entry which is preliminary data.</text>
</comment>
<feature type="transmembrane region" description="Helical" evidence="6">
    <location>
        <begin position="27"/>
        <end position="48"/>
    </location>
</feature>
<feature type="transmembrane region" description="Helical" evidence="6">
    <location>
        <begin position="277"/>
        <end position="299"/>
    </location>
</feature>
<dbReference type="PANTHER" id="PTHR48021">
    <property type="match status" value="1"/>
</dbReference>
<evidence type="ECO:0000256" key="2">
    <source>
        <dbReference type="ARBA" id="ARBA00022692"/>
    </source>
</evidence>
<feature type="transmembrane region" description="Helical" evidence="6">
    <location>
        <begin position="110"/>
        <end position="132"/>
    </location>
</feature>
<organism evidence="8 9">
    <name type="scientific">Pyrocoelia pectoralis</name>
    <dbReference type="NCBI Taxonomy" id="417401"/>
    <lineage>
        <taxon>Eukaryota</taxon>
        <taxon>Metazoa</taxon>
        <taxon>Ecdysozoa</taxon>
        <taxon>Arthropoda</taxon>
        <taxon>Hexapoda</taxon>
        <taxon>Insecta</taxon>
        <taxon>Pterygota</taxon>
        <taxon>Neoptera</taxon>
        <taxon>Endopterygota</taxon>
        <taxon>Coleoptera</taxon>
        <taxon>Polyphaga</taxon>
        <taxon>Elateriformia</taxon>
        <taxon>Elateroidea</taxon>
        <taxon>Lampyridae</taxon>
        <taxon>Lampyrinae</taxon>
        <taxon>Pyrocoelia</taxon>
    </lineage>
</organism>
<dbReference type="Proteomes" id="UP001329430">
    <property type="component" value="Chromosome 3"/>
</dbReference>
<feature type="transmembrane region" description="Helical" evidence="6">
    <location>
        <begin position="209"/>
        <end position="228"/>
    </location>
</feature>
<dbReference type="PROSITE" id="PS00217">
    <property type="entry name" value="SUGAR_TRANSPORT_2"/>
    <property type="match status" value="1"/>
</dbReference>
<dbReference type="PROSITE" id="PS50850">
    <property type="entry name" value="MFS"/>
    <property type="match status" value="1"/>
</dbReference>
<dbReference type="AlphaFoldDB" id="A0AAN7ZLG3"/>
<feature type="transmembrane region" description="Helical" evidence="6">
    <location>
        <begin position="321"/>
        <end position="340"/>
    </location>
</feature>
<reference evidence="8 9" key="1">
    <citation type="journal article" date="2024" name="Insects">
        <title>An Improved Chromosome-Level Genome Assembly of the Firefly Pyrocoelia pectoralis.</title>
        <authorList>
            <person name="Fu X."/>
            <person name="Meyer-Rochow V.B."/>
            <person name="Ballantyne L."/>
            <person name="Zhu X."/>
        </authorList>
    </citation>
    <scope>NUCLEOTIDE SEQUENCE [LARGE SCALE GENOMIC DNA]</scope>
    <source>
        <strain evidence="8">XCY_ONT2</strain>
    </source>
</reference>
<dbReference type="Pfam" id="PF00083">
    <property type="entry name" value="Sugar_tr"/>
    <property type="match status" value="1"/>
</dbReference>
<dbReference type="GO" id="GO:0016020">
    <property type="term" value="C:membrane"/>
    <property type="evidence" value="ECO:0007669"/>
    <property type="project" value="UniProtKB-SubCell"/>
</dbReference>